<feature type="region of interest" description="Disordered" evidence="1">
    <location>
        <begin position="54"/>
        <end position="120"/>
    </location>
</feature>
<evidence type="ECO:0000313" key="3">
    <source>
        <dbReference type="EMBL" id="TQK77013.1"/>
    </source>
</evidence>
<sequence length="120" mass="12222">MGLVLTVALWVGGVVVAVGVLVLAIRAFAQPDGTMAGGGAGGALGGFDEAFNPAQHNANLERERQRSVPVESPVPGNRQWESDEMKIHYSIDGTPQSISIRGNSTGKSAAGDGSSDTSGS</sequence>
<reference evidence="3 4" key="1">
    <citation type="submission" date="2019-06" db="EMBL/GenBank/DDBJ databases">
        <title>Sequencing the genomes of 1000 actinobacteria strains.</title>
        <authorList>
            <person name="Klenk H.-P."/>
        </authorList>
    </citation>
    <scope>NUCLEOTIDE SEQUENCE [LARGE SCALE GENOMIC DNA]</scope>
    <source>
        <strain evidence="3 4">DSM 10596</strain>
    </source>
</reference>
<evidence type="ECO:0000313" key="4">
    <source>
        <dbReference type="Proteomes" id="UP000316181"/>
    </source>
</evidence>
<feature type="transmembrane region" description="Helical" evidence="2">
    <location>
        <begin position="6"/>
        <end position="25"/>
    </location>
</feature>
<feature type="compositionally biased region" description="Basic and acidic residues" evidence="1">
    <location>
        <begin position="80"/>
        <end position="89"/>
    </location>
</feature>
<protein>
    <submittedName>
        <fullName evidence="3">Uncharacterized protein</fullName>
    </submittedName>
</protein>
<dbReference type="RefSeq" id="WP_142112685.1">
    <property type="nucleotide sequence ID" value="NZ_BAAATB010000004.1"/>
</dbReference>
<proteinExistence type="predicted"/>
<keyword evidence="4" id="KW-1185">Reference proteome</keyword>
<evidence type="ECO:0000256" key="1">
    <source>
        <dbReference type="SAM" id="MobiDB-lite"/>
    </source>
</evidence>
<dbReference type="AlphaFoldDB" id="A0A542SQX0"/>
<keyword evidence="2" id="KW-1133">Transmembrane helix</keyword>
<evidence type="ECO:0000256" key="2">
    <source>
        <dbReference type="SAM" id="Phobius"/>
    </source>
</evidence>
<accession>A0A542SQX0</accession>
<feature type="compositionally biased region" description="Polar residues" evidence="1">
    <location>
        <begin position="93"/>
        <end position="103"/>
    </location>
</feature>
<dbReference type="OrthoDB" id="4981285at2"/>
<feature type="compositionally biased region" description="Low complexity" evidence="1">
    <location>
        <begin position="104"/>
        <end position="120"/>
    </location>
</feature>
<keyword evidence="2" id="KW-0472">Membrane</keyword>
<dbReference type="Proteomes" id="UP000316181">
    <property type="component" value="Unassembled WGS sequence"/>
</dbReference>
<gene>
    <name evidence="3" type="ORF">FB389_1721</name>
</gene>
<name>A0A542SQX0_9MICO</name>
<organism evidence="3 4">
    <name type="scientific">Rarobacter incanus</name>
    <dbReference type="NCBI Taxonomy" id="153494"/>
    <lineage>
        <taxon>Bacteria</taxon>
        <taxon>Bacillati</taxon>
        <taxon>Actinomycetota</taxon>
        <taxon>Actinomycetes</taxon>
        <taxon>Micrococcales</taxon>
        <taxon>Rarobacteraceae</taxon>
        <taxon>Rarobacter</taxon>
    </lineage>
</organism>
<comment type="caution">
    <text evidence="3">The sequence shown here is derived from an EMBL/GenBank/DDBJ whole genome shotgun (WGS) entry which is preliminary data.</text>
</comment>
<dbReference type="EMBL" id="VFNV01000001">
    <property type="protein sequence ID" value="TQK77013.1"/>
    <property type="molecule type" value="Genomic_DNA"/>
</dbReference>
<keyword evidence="2" id="KW-0812">Transmembrane</keyword>